<proteinExistence type="predicted"/>
<evidence type="ECO:0000256" key="1">
    <source>
        <dbReference type="ARBA" id="ARBA00023242"/>
    </source>
</evidence>
<accession>A0A1B9FRH7</accession>
<feature type="compositionally biased region" description="Basic and acidic residues" evidence="2">
    <location>
        <begin position="84"/>
        <end position="103"/>
    </location>
</feature>
<dbReference type="SUPFAM" id="SSF57701">
    <property type="entry name" value="Zn2/Cys6 DNA-binding domain"/>
    <property type="match status" value="1"/>
</dbReference>
<dbReference type="PANTHER" id="PTHR46910">
    <property type="entry name" value="TRANSCRIPTION FACTOR PDR1"/>
    <property type="match status" value="1"/>
</dbReference>
<dbReference type="CDD" id="cd00067">
    <property type="entry name" value="GAL4"/>
    <property type="match status" value="1"/>
</dbReference>
<gene>
    <name evidence="4" type="ORF">I302_09047</name>
</gene>
<dbReference type="InterPro" id="IPR001138">
    <property type="entry name" value="Zn2Cys6_DnaBD"/>
</dbReference>
<reference evidence="4" key="2">
    <citation type="submission" date="2016-07" db="EMBL/GenBank/DDBJ databases">
        <title>Evolution of pathogenesis and genome organization in the Tremellales.</title>
        <authorList>
            <person name="Cuomo C."/>
            <person name="Litvintseva A."/>
            <person name="Heitman J."/>
            <person name="Chen Y."/>
            <person name="Sun S."/>
            <person name="Springer D."/>
            <person name="Dromer F."/>
            <person name="Young S."/>
            <person name="Zeng Q."/>
            <person name="Chapman S."/>
            <person name="Gujja S."/>
            <person name="Saif S."/>
            <person name="Birren B."/>
        </authorList>
    </citation>
    <scope>NUCLEOTIDE SEQUENCE</scope>
    <source>
        <strain evidence="4">CBS 10118</strain>
    </source>
</reference>
<sequence length="793" mass="88909">MAPSSLPTLPGPSQRKQNLACDSCRRRKVRCLRTDKTQICQQCNYKGEECTNTYIDSLAQAKGKKSRKSSNEDVSSTSKKRTKKSNEHEYQNQPEKSMEDGRDPFLPADDAGRRDSTQTAVSRYDPGETIVINHLIIIECKGMTAKLQIPDSSFRVPSQATPSQTSHSLPSETFLPRLSTTDSHSANIQLPPTADFLQQNMLKYLFSPTAITHLEYEYNDVSSISLCKEGKSDLWEEQDGNVWYEQPSEAHKSLDEETMKDLVDDLIDTFFSIVQPRYTNLDATLFKDRYSSPLTHPSGPLPHAFLAIVLAYGARFSDHPIIHSDREECSSRDGKSLKPRQRSRMISLMVIRTREIAERNKVYRIPSLENANACFFMEHLLGRELIGYQSTWLSAAVKHVVSMGLNSSLEWAKIQDPQIRNDALNIIWITRMSDSSRAALYRLQPSLSTEDFDINPEDHAMLSEGAPIIVPLGGTEHNTTWFKLHRTLCNITYTLSKSLWVPSVSAQGIPFKILREFIHSSSIWRDKYLSSIGIPTIWPDNWDFLQAINTCTCDCYYHDLWLIVHKAIQDYGIREEKAIGVSRDRFEIDNIRRRVREEAEHAALRIAALTGVLTENGYLKLDPLIINHPIYAAGEYLATLGRSEYLICVAGLRQYATVYPCLWDQADKLGNMYSQATKAELLNGLNGFPPSLIDGMGTGIGIPPRLDLMESFESWTGSIWGNAPVDPGVSIANGQVDLDPNGNSSSVSGAHGGQLDGSSNENIVYSSEVPNGIDVEDRMGGKDPLNLGLWMGW</sequence>
<dbReference type="GO" id="GO:0003677">
    <property type="term" value="F:DNA binding"/>
    <property type="evidence" value="ECO:0007669"/>
    <property type="project" value="InterPro"/>
</dbReference>
<feature type="region of interest" description="Disordered" evidence="2">
    <location>
        <begin position="731"/>
        <end position="763"/>
    </location>
</feature>
<keyword evidence="1" id="KW-0539">Nucleus</keyword>
<evidence type="ECO:0000256" key="2">
    <source>
        <dbReference type="SAM" id="MobiDB-lite"/>
    </source>
</evidence>
<name>A0A1B9FRH7_9TREE</name>
<dbReference type="AlphaFoldDB" id="A0A1B9FRH7"/>
<feature type="region of interest" description="Disordered" evidence="2">
    <location>
        <begin position="60"/>
        <end position="122"/>
    </location>
</feature>
<dbReference type="CDD" id="cd12148">
    <property type="entry name" value="fungal_TF_MHR"/>
    <property type="match status" value="1"/>
</dbReference>
<dbReference type="PANTHER" id="PTHR46910:SF38">
    <property type="entry name" value="ZN(2)-C6 FUNGAL-TYPE DOMAIN-CONTAINING PROTEIN"/>
    <property type="match status" value="1"/>
</dbReference>
<protein>
    <recommendedName>
        <fullName evidence="3">Zn(2)-C6 fungal-type domain-containing protein</fullName>
    </recommendedName>
</protein>
<evidence type="ECO:0000313" key="4">
    <source>
        <dbReference type="EMBL" id="OCF21371.1"/>
    </source>
</evidence>
<dbReference type="InterPro" id="IPR050987">
    <property type="entry name" value="AtrR-like"/>
</dbReference>
<dbReference type="PROSITE" id="PS00463">
    <property type="entry name" value="ZN2_CY6_FUNGAL_1"/>
    <property type="match status" value="1"/>
</dbReference>
<dbReference type="GO" id="GO:0006351">
    <property type="term" value="P:DNA-templated transcription"/>
    <property type="evidence" value="ECO:0007669"/>
    <property type="project" value="InterPro"/>
</dbReference>
<dbReference type="GO" id="GO:0008270">
    <property type="term" value="F:zinc ion binding"/>
    <property type="evidence" value="ECO:0007669"/>
    <property type="project" value="InterPro"/>
</dbReference>
<dbReference type="InterPro" id="IPR036864">
    <property type="entry name" value="Zn2-C6_fun-type_DNA-bd_sf"/>
</dbReference>
<feature type="domain" description="Zn(2)-C6 fungal-type" evidence="3">
    <location>
        <begin position="20"/>
        <end position="52"/>
    </location>
</feature>
<organism evidence="4">
    <name type="scientific">Kwoniella bestiolae CBS 10118</name>
    <dbReference type="NCBI Taxonomy" id="1296100"/>
    <lineage>
        <taxon>Eukaryota</taxon>
        <taxon>Fungi</taxon>
        <taxon>Dikarya</taxon>
        <taxon>Basidiomycota</taxon>
        <taxon>Agaricomycotina</taxon>
        <taxon>Tremellomycetes</taxon>
        <taxon>Tremellales</taxon>
        <taxon>Cryptococcaceae</taxon>
        <taxon>Kwoniella</taxon>
    </lineage>
</organism>
<evidence type="ECO:0000259" key="3">
    <source>
        <dbReference type="PROSITE" id="PS50048"/>
    </source>
</evidence>
<dbReference type="VEuPathDB" id="FungiDB:I302_09047"/>
<dbReference type="EMBL" id="KV700382">
    <property type="protein sequence ID" value="OCF21371.1"/>
    <property type="molecule type" value="Genomic_DNA"/>
</dbReference>
<reference evidence="4" key="1">
    <citation type="submission" date="2013-07" db="EMBL/GenBank/DDBJ databases">
        <title>The Genome Sequence of Cryptococcus bestiolae CBS10118.</title>
        <authorList>
            <consortium name="The Broad Institute Genome Sequencing Platform"/>
            <person name="Cuomo C."/>
            <person name="Litvintseva A."/>
            <person name="Chen Y."/>
            <person name="Heitman J."/>
            <person name="Sun S."/>
            <person name="Springer D."/>
            <person name="Dromer F."/>
            <person name="Young S.K."/>
            <person name="Zeng Q."/>
            <person name="Gargeya S."/>
            <person name="Fitzgerald M."/>
            <person name="Abouelleil A."/>
            <person name="Alvarado L."/>
            <person name="Berlin A.M."/>
            <person name="Chapman S.B."/>
            <person name="Dewar J."/>
            <person name="Goldberg J."/>
            <person name="Griggs A."/>
            <person name="Gujja S."/>
            <person name="Hansen M."/>
            <person name="Howarth C."/>
            <person name="Imamovic A."/>
            <person name="Larimer J."/>
            <person name="McCowan C."/>
            <person name="Murphy C."/>
            <person name="Pearson M."/>
            <person name="Priest M."/>
            <person name="Roberts A."/>
            <person name="Saif S."/>
            <person name="Shea T."/>
            <person name="Sykes S."/>
            <person name="Wortman J."/>
            <person name="Nusbaum C."/>
            <person name="Birren B."/>
        </authorList>
    </citation>
    <scope>NUCLEOTIDE SEQUENCE [LARGE SCALE GENOMIC DNA]</scope>
    <source>
        <strain evidence="4">CBS 10118</strain>
    </source>
</reference>
<dbReference type="GO" id="GO:0000981">
    <property type="term" value="F:DNA-binding transcription factor activity, RNA polymerase II-specific"/>
    <property type="evidence" value="ECO:0007669"/>
    <property type="project" value="InterPro"/>
</dbReference>
<dbReference type="SMART" id="SM00066">
    <property type="entry name" value="GAL4"/>
    <property type="match status" value="1"/>
</dbReference>
<dbReference type="OrthoDB" id="2534600at2759"/>
<dbReference type="Gene3D" id="4.10.240.10">
    <property type="entry name" value="Zn(2)-C6 fungal-type DNA-binding domain"/>
    <property type="match status" value="1"/>
</dbReference>
<dbReference type="Pfam" id="PF00172">
    <property type="entry name" value="Zn_clus"/>
    <property type="match status" value="1"/>
</dbReference>
<dbReference type="PROSITE" id="PS50048">
    <property type="entry name" value="ZN2_CY6_FUNGAL_2"/>
    <property type="match status" value="1"/>
</dbReference>